<gene>
    <name evidence="1" type="ORF">CC1G_15564</name>
</gene>
<dbReference type="EMBL" id="AACS02000006">
    <property type="protein sequence ID" value="EFI27527.1"/>
    <property type="molecule type" value="Genomic_DNA"/>
</dbReference>
<evidence type="ECO:0000313" key="2">
    <source>
        <dbReference type="Proteomes" id="UP000001861"/>
    </source>
</evidence>
<accession>D6RN66</accession>
<proteinExistence type="predicted"/>
<dbReference type="RefSeq" id="XP_002911021.1">
    <property type="nucleotide sequence ID" value="XM_002910975.1"/>
</dbReference>
<dbReference type="KEGG" id="cci:CC1G_15564"/>
<dbReference type="VEuPathDB" id="FungiDB:CC1G_15564"/>
<keyword evidence="2" id="KW-1185">Reference proteome</keyword>
<dbReference type="InParanoid" id="D6RN66"/>
<comment type="caution">
    <text evidence="1">The sequence shown here is derived from an EMBL/GenBank/DDBJ whole genome shotgun (WGS) entry which is preliminary data.</text>
</comment>
<name>D6RN66_COPC7</name>
<dbReference type="Proteomes" id="UP000001861">
    <property type="component" value="Unassembled WGS sequence"/>
</dbReference>
<dbReference type="HOGENOM" id="CLU_1686479_0_0_1"/>
<protein>
    <submittedName>
        <fullName evidence="1">Uncharacterized protein</fullName>
    </submittedName>
</protein>
<organism evidence="1 2">
    <name type="scientific">Coprinopsis cinerea (strain Okayama-7 / 130 / ATCC MYA-4618 / FGSC 9003)</name>
    <name type="common">Inky cap fungus</name>
    <name type="synonym">Hormographiella aspergillata</name>
    <dbReference type="NCBI Taxonomy" id="240176"/>
    <lineage>
        <taxon>Eukaryota</taxon>
        <taxon>Fungi</taxon>
        <taxon>Dikarya</taxon>
        <taxon>Basidiomycota</taxon>
        <taxon>Agaricomycotina</taxon>
        <taxon>Agaricomycetes</taxon>
        <taxon>Agaricomycetidae</taxon>
        <taxon>Agaricales</taxon>
        <taxon>Agaricineae</taxon>
        <taxon>Psathyrellaceae</taxon>
        <taxon>Coprinopsis</taxon>
    </lineage>
</organism>
<dbReference type="AlphaFoldDB" id="D6RN66"/>
<evidence type="ECO:0000313" key="1">
    <source>
        <dbReference type="EMBL" id="EFI27527.1"/>
    </source>
</evidence>
<reference evidence="1 2" key="1">
    <citation type="journal article" date="2010" name="Proc. Natl. Acad. Sci. U.S.A.">
        <title>Insights into evolution of multicellular fungi from the assembled chromosomes of the mushroom Coprinopsis cinerea (Coprinus cinereus).</title>
        <authorList>
            <person name="Stajich J.E."/>
            <person name="Wilke S.K."/>
            <person name="Ahren D."/>
            <person name="Au C.H."/>
            <person name="Birren B.W."/>
            <person name="Borodovsky M."/>
            <person name="Burns C."/>
            <person name="Canback B."/>
            <person name="Casselton L.A."/>
            <person name="Cheng C.K."/>
            <person name="Deng J."/>
            <person name="Dietrich F.S."/>
            <person name="Fargo D.C."/>
            <person name="Farman M.L."/>
            <person name="Gathman A.C."/>
            <person name="Goldberg J."/>
            <person name="Guigo R."/>
            <person name="Hoegger P.J."/>
            <person name="Hooker J.B."/>
            <person name="Huggins A."/>
            <person name="James T.Y."/>
            <person name="Kamada T."/>
            <person name="Kilaru S."/>
            <person name="Kodira C."/>
            <person name="Kues U."/>
            <person name="Kupfer D."/>
            <person name="Kwan H.S."/>
            <person name="Lomsadze A."/>
            <person name="Li W."/>
            <person name="Lilly W.W."/>
            <person name="Ma L.J."/>
            <person name="Mackey A.J."/>
            <person name="Manning G."/>
            <person name="Martin F."/>
            <person name="Muraguchi H."/>
            <person name="Natvig D.O."/>
            <person name="Palmerini H."/>
            <person name="Ramesh M.A."/>
            <person name="Rehmeyer C.J."/>
            <person name="Roe B.A."/>
            <person name="Shenoy N."/>
            <person name="Stanke M."/>
            <person name="Ter-Hovhannisyan V."/>
            <person name="Tunlid A."/>
            <person name="Velagapudi R."/>
            <person name="Vision T.J."/>
            <person name="Zeng Q."/>
            <person name="Zolan M.E."/>
            <person name="Pukkila P.J."/>
        </authorList>
    </citation>
    <scope>NUCLEOTIDE SEQUENCE [LARGE SCALE GENOMIC DNA]</scope>
    <source>
        <strain evidence="2">Okayama-7 / 130 / ATCC MYA-4618 / FGSC 9003</strain>
    </source>
</reference>
<dbReference type="GeneID" id="9378873"/>
<sequence length="156" mass="17693">MPALTSQVIALECFQAFLAVTPNVHHDPIPALGHLSQLVDLAVHGHFCPERMSSWQCGCDPDANPCEERNNALGRQWWLEEEPSPPKLEELLTSWWFEHHPPEKLVECDIADLEAVLGLYQELIIVIERLIGVNETQIRTLENNLNSIYIAYKSQG</sequence>